<feature type="coiled-coil region" evidence="1">
    <location>
        <begin position="153"/>
        <end position="211"/>
    </location>
</feature>
<evidence type="ECO:0008006" key="6">
    <source>
        <dbReference type="Google" id="ProtNLM"/>
    </source>
</evidence>
<feature type="compositionally biased region" description="Low complexity" evidence="2">
    <location>
        <begin position="237"/>
        <end position="251"/>
    </location>
</feature>
<dbReference type="GO" id="GO:0042834">
    <property type="term" value="F:peptidoglycan binding"/>
    <property type="evidence" value="ECO:0007669"/>
    <property type="project" value="InterPro"/>
</dbReference>
<dbReference type="EMBL" id="CP003051">
    <property type="protein sequence ID" value="AGA91969.1"/>
    <property type="molecule type" value="Genomic_DNA"/>
</dbReference>
<dbReference type="InterPro" id="IPR036680">
    <property type="entry name" value="SPOR-like_sf"/>
</dbReference>
<feature type="compositionally biased region" description="Low complexity" evidence="2">
    <location>
        <begin position="261"/>
        <end position="271"/>
    </location>
</feature>
<evidence type="ECO:0000256" key="3">
    <source>
        <dbReference type="SAM" id="Phobius"/>
    </source>
</evidence>
<dbReference type="KEGG" id="tmb:Thimo_3291"/>
<dbReference type="AlphaFoldDB" id="L0H317"/>
<sequence length="370" mass="40047">MEHKNGGTFGDADTGAGPETEDPIERTTRPTSASSSPEADDGPADTATRGLAASVAALQARLDEIERSLIERIADVDDDRRRTAVLLQRARQGQEEEVAARLRRHTHTTRWTMLTFAALVIVALVLLYWQVATKPSTPVVQTLPADVASAEQLARVRARLNTLSDAVAELAAAPTRADTTASEISRLVSDRAQLVGEQQRLTEELAELRARLAAPPVVAQPQRAATVPSTESEEATAPEAAAPPATVDPTPAAAPPPDATEPPAAEPSAEASPREEKVIQVANRPYALQLVGYFDYDRMLAFANRDDLPRPVYYREGTFQGRPWFALIHSLHPTYDEAMVARADLPEVLLALDPFVRRLPAATEVVELTP</sequence>
<dbReference type="RefSeq" id="WP_015282097.1">
    <property type="nucleotide sequence ID" value="NC_019940.1"/>
</dbReference>
<feature type="compositionally biased region" description="Low complexity" evidence="2">
    <location>
        <begin position="218"/>
        <end position="230"/>
    </location>
</feature>
<accession>L0H317</accession>
<organism evidence="4 5">
    <name type="scientific">Thioflavicoccus mobilis 8321</name>
    <dbReference type="NCBI Taxonomy" id="765912"/>
    <lineage>
        <taxon>Bacteria</taxon>
        <taxon>Pseudomonadati</taxon>
        <taxon>Pseudomonadota</taxon>
        <taxon>Gammaproteobacteria</taxon>
        <taxon>Chromatiales</taxon>
        <taxon>Chromatiaceae</taxon>
        <taxon>Thioflavicoccus</taxon>
    </lineage>
</organism>
<gene>
    <name evidence="4" type="ORF">Thimo_3291</name>
</gene>
<keyword evidence="5" id="KW-1185">Reference proteome</keyword>
<reference evidence="4 5" key="1">
    <citation type="submission" date="2011-09" db="EMBL/GenBank/DDBJ databases">
        <title>Complete sequence of chromosome of Thioflavicoccus mobilis 8321.</title>
        <authorList>
            <consortium name="US DOE Joint Genome Institute"/>
            <person name="Lucas S."/>
            <person name="Han J."/>
            <person name="Lapidus A."/>
            <person name="Cheng J.-F."/>
            <person name="Goodwin L."/>
            <person name="Pitluck S."/>
            <person name="Peters L."/>
            <person name="Ovchinnikova G."/>
            <person name="Lu M."/>
            <person name="Detter J.C."/>
            <person name="Han C."/>
            <person name="Tapia R."/>
            <person name="Land M."/>
            <person name="Hauser L."/>
            <person name="Kyrpides N."/>
            <person name="Ivanova N."/>
            <person name="Pagani I."/>
            <person name="Vogl K."/>
            <person name="Liu Z."/>
            <person name="Imhoff J."/>
            <person name="Thiel V."/>
            <person name="Frigaard N.-U."/>
            <person name="Bryant D."/>
            <person name="Woyke T."/>
        </authorList>
    </citation>
    <scope>NUCLEOTIDE SEQUENCE [LARGE SCALE GENOMIC DNA]</scope>
    <source>
        <strain evidence="4 5">8321</strain>
    </source>
</reference>
<protein>
    <recommendedName>
        <fullName evidence="6">SPOR domain-containing protein</fullName>
    </recommendedName>
</protein>
<evidence type="ECO:0000313" key="5">
    <source>
        <dbReference type="Proteomes" id="UP000010816"/>
    </source>
</evidence>
<evidence type="ECO:0000256" key="1">
    <source>
        <dbReference type="SAM" id="Coils"/>
    </source>
</evidence>
<keyword evidence="1" id="KW-0175">Coiled coil</keyword>
<keyword evidence="3" id="KW-0812">Transmembrane</keyword>
<evidence type="ECO:0000313" key="4">
    <source>
        <dbReference type="EMBL" id="AGA91969.1"/>
    </source>
</evidence>
<dbReference type="STRING" id="765912.Thimo_3291"/>
<dbReference type="OrthoDB" id="6189127at2"/>
<dbReference type="Gene3D" id="3.30.70.1070">
    <property type="entry name" value="Sporulation related repeat"/>
    <property type="match status" value="1"/>
</dbReference>
<keyword evidence="3" id="KW-0472">Membrane</keyword>
<dbReference type="eggNOG" id="COG3266">
    <property type="taxonomic scope" value="Bacteria"/>
</dbReference>
<name>L0H317_9GAMM</name>
<evidence type="ECO:0000256" key="2">
    <source>
        <dbReference type="SAM" id="MobiDB-lite"/>
    </source>
</evidence>
<feature type="region of interest" description="Disordered" evidence="2">
    <location>
        <begin position="1"/>
        <end position="46"/>
    </location>
</feature>
<feature type="transmembrane region" description="Helical" evidence="3">
    <location>
        <begin position="111"/>
        <end position="131"/>
    </location>
</feature>
<keyword evidence="3" id="KW-1133">Transmembrane helix</keyword>
<feature type="region of interest" description="Disordered" evidence="2">
    <location>
        <begin position="218"/>
        <end position="276"/>
    </location>
</feature>
<proteinExistence type="predicted"/>
<dbReference type="Proteomes" id="UP000010816">
    <property type="component" value="Chromosome"/>
</dbReference>
<dbReference type="HOGENOM" id="CLU_658567_0_0_6"/>